<protein>
    <submittedName>
        <fullName evidence="2">Y1388-like protein</fullName>
    </submittedName>
</protein>
<dbReference type="SUPFAM" id="SSF52402">
    <property type="entry name" value="Adenine nucleotide alpha hydrolases-like"/>
    <property type="match status" value="1"/>
</dbReference>
<dbReference type="InterPro" id="IPR006015">
    <property type="entry name" value="Universal_stress_UspA"/>
</dbReference>
<organism evidence="2 3">
    <name type="scientific">Mya arenaria</name>
    <name type="common">Soft-shell clam</name>
    <dbReference type="NCBI Taxonomy" id="6604"/>
    <lineage>
        <taxon>Eukaryota</taxon>
        <taxon>Metazoa</taxon>
        <taxon>Spiralia</taxon>
        <taxon>Lophotrochozoa</taxon>
        <taxon>Mollusca</taxon>
        <taxon>Bivalvia</taxon>
        <taxon>Autobranchia</taxon>
        <taxon>Heteroconchia</taxon>
        <taxon>Euheterodonta</taxon>
        <taxon>Imparidentia</taxon>
        <taxon>Neoheterodontei</taxon>
        <taxon>Myida</taxon>
        <taxon>Myoidea</taxon>
        <taxon>Myidae</taxon>
        <taxon>Mya</taxon>
    </lineage>
</organism>
<dbReference type="CDD" id="cd23659">
    <property type="entry name" value="USP_At3g01520-like"/>
    <property type="match status" value="1"/>
</dbReference>
<accession>A0ABY7DVL0</accession>
<dbReference type="InterPro" id="IPR014729">
    <property type="entry name" value="Rossmann-like_a/b/a_fold"/>
</dbReference>
<dbReference type="InterPro" id="IPR006016">
    <property type="entry name" value="UspA"/>
</dbReference>
<reference evidence="2" key="1">
    <citation type="submission" date="2022-11" db="EMBL/GenBank/DDBJ databases">
        <title>Centuries of genome instability and evolution in soft-shell clam transmissible cancer (bioRxiv).</title>
        <authorList>
            <person name="Hart S.F.M."/>
            <person name="Yonemitsu M.A."/>
            <person name="Giersch R.M."/>
            <person name="Beal B.F."/>
            <person name="Arriagada G."/>
            <person name="Davis B.W."/>
            <person name="Ostrander E.A."/>
            <person name="Goff S.P."/>
            <person name="Metzger M.J."/>
        </authorList>
    </citation>
    <scope>NUCLEOTIDE SEQUENCE</scope>
    <source>
        <strain evidence="2">MELC-2E11</strain>
        <tissue evidence="2">Siphon/mantle</tissue>
    </source>
</reference>
<dbReference type="Pfam" id="PF00582">
    <property type="entry name" value="Usp"/>
    <property type="match status" value="1"/>
</dbReference>
<evidence type="ECO:0000313" key="3">
    <source>
        <dbReference type="Proteomes" id="UP001164746"/>
    </source>
</evidence>
<name>A0ABY7DVL0_MYAAR</name>
<dbReference type="Gene3D" id="3.40.50.620">
    <property type="entry name" value="HUPs"/>
    <property type="match status" value="1"/>
</dbReference>
<dbReference type="PANTHER" id="PTHR46989:SF3">
    <property type="entry name" value="USPA DOMAIN-CONTAINING PROTEIN"/>
    <property type="match status" value="1"/>
</dbReference>
<dbReference type="Proteomes" id="UP001164746">
    <property type="component" value="Chromosome 3"/>
</dbReference>
<evidence type="ECO:0000313" key="2">
    <source>
        <dbReference type="EMBL" id="WAR00902.1"/>
    </source>
</evidence>
<proteinExistence type="predicted"/>
<dbReference type="EMBL" id="CP111014">
    <property type="protein sequence ID" value="WAR00902.1"/>
    <property type="molecule type" value="Genomic_DNA"/>
</dbReference>
<keyword evidence="3" id="KW-1185">Reference proteome</keyword>
<evidence type="ECO:0000259" key="1">
    <source>
        <dbReference type="Pfam" id="PF00582"/>
    </source>
</evidence>
<sequence length="192" mass="21589">MEEVKDDPREPQTLKAGDRVLVAVDGSEYSDFALQFYMDQIHKPDNEVIMVHCTELKSITYPAVAMMTGDPSSMATEEIESEEQKTTALVEALSRRIEELKINGHTEAIHGEPGPAICSLAHDKHVDYIVVGCRGKGAVRRTLTGSVTDFIVHHAKVPVMVARHKDHLEKHGFHLHNPFHRHHKKSESEDKK</sequence>
<dbReference type="PRINTS" id="PR01438">
    <property type="entry name" value="UNVRSLSTRESS"/>
</dbReference>
<feature type="domain" description="UspA" evidence="1">
    <location>
        <begin position="18"/>
        <end position="163"/>
    </location>
</feature>
<gene>
    <name evidence="2" type="ORF">MAR_025274</name>
</gene>
<dbReference type="PANTHER" id="PTHR46989">
    <property type="entry name" value="USP DOMAIN-CONTAINING PROTEIN"/>
    <property type="match status" value="1"/>
</dbReference>